<comment type="cofactor">
    <cofactor evidence="4">
        <name>a divalent metal cation</name>
        <dbReference type="ChEBI" id="CHEBI:60240"/>
    </cofactor>
</comment>
<proteinExistence type="inferred from homology"/>
<evidence type="ECO:0000256" key="2">
    <source>
        <dbReference type="ARBA" id="ARBA00001946"/>
    </source>
</evidence>
<dbReference type="GO" id="GO:0034353">
    <property type="term" value="F:mRNA 5'-diphosphatase activity"/>
    <property type="evidence" value="ECO:0007669"/>
    <property type="project" value="UniProtKB-ARBA"/>
</dbReference>
<feature type="domain" description="Nudix hydrolase" evidence="5">
    <location>
        <begin position="6"/>
        <end position="149"/>
    </location>
</feature>
<dbReference type="NCBIfam" id="NF001934">
    <property type="entry name" value="PRK00714.1-1"/>
    <property type="match status" value="1"/>
</dbReference>
<dbReference type="InterPro" id="IPR015797">
    <property type="entry name" value="NUDIX_hydrolase-like_dom_sf"/>
</dbReference>
<dbReference type="InterPro" id="IPR020084">
    <property type="entry name" value="NUDIX_hydrolase_CS"/>
</dbReference>
<dbReference type="Proteomes" id="UP000054058">
    <property type="component" value="Unassembled WGS sequence"/>
</dbReference>
<comment type="similarity">
    <text evidence="4">Belongs to the Nudix hydrolase family. RppH subfamily.</text>
</comment>
<protein>
    <recommendedName>
        <fullName evidence="4">RNA pyrophosphohydrolase</fullName>
        <ecNumber evidence="4">3.6.1.-</ecNumber>
    </recommendedName>
    <alternativeName>
        <fullName evidence="4">(Di)nucleoside polyphosphate hydrolase</fullName>
    </alternativeName>
</protein>
<dbReference type="PANTHER" id="PTHR43736:SF1">
    <property type="entry name" value="DIHYDRONEOPTERIN TRIPHOSPHATE DIPHOSPHATASE"/>
    <property type="match status" value="1"/>
</dbReference>
<dbReference type="SUPFAM" id="SSF55811">
    <property type="entry name" value="Nudix"/>
    <property type="match status" value="1"/>
</dbReference>
<dbReference type="NCBIfam" id="NF001937">
    <property type="entry name" value="PRK00714.1-4"/>
    <property type="match status" value="1"/>
</dbReference>
<dbReference type="CDD" id="cd03671">
    <property type="entry name" value="NUDIX_Ap4A_hydrolase_plant_like"/>
    <property type="match status" value="1"/>
</dbReference>
<dbReference type="EC" id="3.6.1.-" evidence="4"/>
<organism evidence="6 7">
    <name type="scientific">Marinomonas ushuaiensis DSM 15871</name>
    <dbReference type="NCBI Taxonomy" id="1122207"/>
    <lineage>
        <taxon>Bacteria</taxon>
        <taxon>Pseudomonadati</taxon>
        <taxon>Pseudomonadota</taxon>
        <taxon>Gammaproteobacteria</taxon>
        <taxon>Oceanospirillales</taxon>
        <taxon>Oceanospirillaceae</taxon>
        <taxon>Marinomonas</taxon>
    </lineage>
</organism>
<evidence type="ECO:0000313" key="6">
    <source>
        <dbReference type="EMBL" id="ETX10167.1"/>
    </source>
</evidence>
<dbReference type="Gene3D" id="3.90.79.10">
    <property type="entry name" value="Nucleoside Triphosphate Pyrophosphohydrolase"/>
    <property type="match status" value="1"/>
</dbReference>
<dbReference type="PATRIC" id="fig|1122207.3.peg.2364"/>
<dbReference type="PRINTS" id="PR00502">
    <property type="entry name" value="NUDIXFAMILY"/>
</dbReference>
<keyword evidence="3 4" id="KW-0378">Hydrolase</keyword>
<name>X7E2I3_9GAMM</name>
<dbReference type="FunFam" id="3.90.79.10:FF:000001">
    <property type="entry name" value="RNA pyrophosphohydrolase"/>
    <property type="match status" value="1"/>
</dbReference>
<dbReference type="PROSITE" id="PS51462">
    <property type="entry name" value="NUDIX"/>
    <property type="match status" value="1"/>
</dbReference>
<dbReference type="NCBIfam" id="NF001938">
    <property type="entry name" value="PRK00714.1-5"/>
    <property type="match status" value="1"/>
</dbReference>
<comment type="cofactor">
    <cofactor evidence="2">
        <name>Mg(2+)</name>
        <dbReference type="ChEBI" id="CHEBI:18420"/>
    </cofactor>
</comment>
<keyword evidence="7" id="KW-1185">Reference proteome</keyword>
<comment type="function">
    <text evidence="4">Accelerates the degradation of transcripts by removing pyrophosphate from the 5'-end of triphosphorylated RNA, leading to a more labile monophosphorylated state that can stimulate subsequent ribonuclease cleavage.</text>
</comment>
<evidence type="ECO:0000256" key="4">
    <source>
        <dbReference type="HAMAP-Rule" id="MF_00298"/>
    </source>
</evidence>
<dbReference type="RefSeq" id="WP_036162704.1">
    <property type="nucleotide sequence ID" value="NZ_JAMB01000010.1"/>
</dbReference>
<gene>
    <name evidence="4" type="primary">rppH</name>
    <name evidence="4" type="synonym">nudH</name>
    <name evidence="6" type="ORF">MUS1_03715</name>
</gene>
<comment type="cofactor">
    <cofactor evidence="1">
        <name>Mn(2+)</name>
        <dbReference type="ChEBI" id="CHEBI:29035"/>
    </cofactor>
</comment>
<dbReference type="InterPro" id="IPR022927">
    <property type="entry name" value="RppH"/>
</dbReference>
<evidence type="ECO:0000256" key="1">
    <source>
        <dbReference type="ARBA" id="ARBA00001936"/>
    </source>
</evidence>
<dbReference type="eggNOG" id="COG0494">
    <property type="taxonomic scope" value="Bacteria"/>
</dbReference>
<dbReference type="AlphaFoldDB" id="X7E2I3"/>
<feature type="short sequence motif" description="Nudix box" evidence="4">
    <location>
        <begin position="38"/>
        <end position="59"/>
    </location>
</feature>
<accession>X7E2I3</accession>
<sequence>MIDADGYRPNVGIILMNERGQLLWARRVGQNAWQFPQGGIKSDETPEEALFRELKEEVGLDPHQVEIIGKTRGWLRYRLPKRMLRHNSKPLCIGQKQKWFLLSIRCPDASVCVDGTECPEFDGWRWVSYWYPLGQVVAFKKDVYRRALKELIPSAHRRLEKVVNSSNNQCDG</sequence>
<dbReference type="STRING" id="1122207.MUS1_03715"/>
<dbReference type="PROSITE" id="PS00893">
    <property type="entry name" value="NUDIX_BOX"/>
    <property type="match status" value="1"/>
</dbReference>
<evidence type="ECO:0000259" key="5">
    <source>
        <dbReference type="PROSITE" id="PS51462"/>
    </source>
</evidence>
<comment type="caution">
    <text evidence="6">The sequence shown here is derived from an EMBL/GenBank/DDBJ whole genome shotgun (WGS) entry which is preliminary data.</text>
</comment>
<evidence type="ECO:0000256" key="3">
    <source>
        <dbReference type="ARBA" id="ARBA00022801"/>
    </source>
</evidence>
<dbReference type="PANTHER" id="PTHR43736">
    <property type="entry name" value="ADP-RIBOSE PYROPHOSPHATASE"/>
    <property type="match status" value="1"/>
</dbReference>
<dbReference type="EMBL" id="JAMB01000010">
    <property type="protein sequence ID" value="ETX10167.1"/>
    <property type="molecule type" value="Genomic_DNA"/>
</dbReference>
<reference evidence="6 7" key="1">
    <citation type="submission" date="2014-01" db="EMBL/GenBank/DDBJ databases">
        <title>Marinomonas ushuaiensis DSM 15871 Genome Sequencing.</title>
        <authorList>
            <person name="Lai Q."/>
            <person name="Shao Z.S."/>
        </authorList>
    </citation>
    <scope>NUCLEOTIDE SEQUENCE [LARGE SCALE GENOMIC DNA]</scope>
    <source>
        <strain evidence="6 7">DSM 15871</strain>
    </source>
</reference>
<evidence type="ECO:0000313" key="7">
    <source>
        <dbReference type="Proteomes" id="UP000054058"/>
    </source>
</evidence>
<dbReference type="InterPro" id="IPR000086">
    <property type="entry name" value="NUDIX_hydrolase_dom"/>
</dbReference>
<dbReference type="HAMAP" id="MF_00298">
    <property type="entry name" value="Nudix_RppH"/>
    <property type="match status" value="1"/>
</dbReference>
<dbReference type="Pfam" id="PF00293">
    <property type="entry name" value="NUDIX"/>
    <property type="match status" value="1"/>
</dbReference>
<dbReference type="OrthoDB" id="9816040at2"/>
<dbReference type="InterPro" id="IPR020476">
    <property type="entry name" value="Nudix_hydrolase"/>
</dbReference>